<dbReference type="Proteomes" id="UP000254055">
    <property type="component" value="Unassembled WGS sequence"/>
</dbReference>
<dbReference type="AlphaFoldDB" id="A0A378WJF9"/>
<feature type="signal peptide" evidence="2">
    <location>
        <begin position="1"/>
        <end position="24"/>
    </location>
</feature>
<organism evidence="3 4">
    <name type="scientific">Neisseria zoodegmatis</name>
    <dbReference type="NCBI Taxonomy" id="326523"/>
    <lineage>
        <taxon>Bacteria</taxon>
        <taxon>Pseudomonadati</taxon>
        <taxon>Pseudomonadota</taxon>
        <taxon>Betaproteobacteria</taxon>
        <taxon>Neisseriales</taxon>
        <taxon>Neisseriaceae</taxon>
        <taxon>Neisseria</taxon>
    </lineage>
</organism>
<accession>A0A378WJF9</accession>
<gene>
    <name evidence="3" type="ORF">NCTC12229_01129</name>
</gene>
<feature type="compositionally biased region" description="Basic and acidic residues" evidence="1">
    <location>
        <begin position="80"/>
        <end position="93"/>
    </location>
</feature>
<name>A0A378WJF9_9NEIS</name>
<dbReference type="RefSeq" id="WP_115133847.1">
    <property type="nucleotide sequence ID" value="NZ_UGRS01000001.1"/>
</dbReference>
<sequence length="93" mass="8915">MKKTSSLIALAGALALLGSQAAVAHGKTAVKPPVSAEKKANEGACGEGKCGAHGKKSAKAGEGKCGEGKCGAHGKKKPVKAGEGKCGEGKCGG</sequence>
<keyword evidence="2" id="KW-0732">Signal</keyword>
<proteinExistence type="predicted"/>
<feature type="region of interest" description="Disordered" evidence="1">
    <location>
        <begin position="34"/>
        <end position="93"/>
    </location>
</feature>
<evidence type="ECO:0000256" key="2">
    <source>
        <dbReference type="SAM" id="SignalP"/>
    </source>
</evidence>
<reference evidence="3 4" key="1">
    <citation type="submission" date="2018-06" db="EMBL/GenBank/DDBJ databases">
        <authorList>
            <consortium name="Pathogen Informatics"/>
            <person name="Doyle S."/>
        </authorList>
    </citation>
    <scope>NUCLEOTIDE SEQUENCE [LARGE SCALE GENOMIC DNA]</scope>
    <source>
        <strain evidence="3 4">NCTC12229</strain>
    </source>
</reference>
<evidence type="ECO:0000313" key="4">
    <source>
        <dbReference type="Proteomes" id="UP000254055"/>
    </source>
</evidence>
<evidence type="ECO:0000256" key="1">
    <source>
        <dbReference type="SAM" id="MobiDB-lite"/>
    </source>
</evidence>
<feature type="chain" id="PRO_5016863432" evidence="2">
    <location>
        <begin position="25"/>
        <end position="93"/>
    </location>
</feature>
<dbReference type="EMBL" id="UGRS01000001">
    <property type="protein sequence ID" value="SUA36701.1"/>
    <property type="molecule type" value="Genomic_DNA"/>
</dbReference>
<protein>
    <submittedName>
        <fullName evidence="3">Periplasmic protein</fullName>
    </submittedName>
</protein>
<evidence type="ECO:0000313" key="3">
    <source>
        <dbReference type="EMBL" id="SUA36701.1"/>
    </source>
</evidence>